<evidence type="ECO:0000313" key="3">
    <source>
        <dbReference type="Proteomes" id="UP000007587"/>
    </source>
</evidence>
<feature type="compositionally biased region" description="Pro residues" evidence="1">
    <location>
        <begin position="346"/>
        <end position="363"/>
    </location>
</feature>
<accession>H8MX57</accession>
<dbReference type="EMBL" id="CP003389">
    <property type="protein sequence ID" value="AFE04865.1"/>
    <property type="molecule type" value="Genomic_DNA"/>
</dbReference>
<evidence type="ECO:0000256" key="1">
    <source>
        <dbReference type="SAM" id="MobiDB-lite"/>
    </source>
</evidence>
<reference evidence="2 3" key="1">
    <citation type="journal article" date="2012" name="J. Bacteriol.">
        <title>Complete Genome Sequence of the Fruiting Myxobacterium Corallococcus coralloides DSM 2259.</title>
        <authorList>
            <person name="Huntley S."/>
            <person name="Zhang Y."/>
            <person name="Treuner-Lange A."/>
            <person name="Kneip S."/>
            <person name="Sensen C.W."/>
            <person name="Sogaard-Andersen L."/>
        </authorList>
    </citation>
    <scope>NUCLEOTIDE SEQUENCE [LARGE SCALE GENOMIC DNA]</scope>
    <source>
        <strain evidence="3">ATCC 25202 / DSM 2259 / NBRC 100086 / M2</strain>
    </source>
</reference>
<proteinExistence type="predicted"/>
<organism evidence="2 3">
    <name type="scientific">Corallococcus coralloides (strain ATCC 25202 / DSM 2259 / NBRC 100086 / M2)</name>
    <name type="common">Myxococcus coralloides</name>
    <dbReference type="NCBI Taxonomy" id="1144275"/>
    <lineage>
        <taxon>Bacteria</taxon>
        <taxon>Pseudomonadati</taxon>
        <taxon>Myxococcota</taxon>
        <taxon>Myxococcia</taxon>
        <taxon>Myxococcales</taxon>
        <taxon>Cystobacterineae</taxon>
        <taxon>Myxococcaceae</taxon>
        <taxon>Corallococcus</taxon>
    </lineage>
</organism>
<dbReference type="InParanoid" id="H8MX57"/>
<dbReference type="eggNOG" id="ENOG5033SVE">
    <property type="taxonomic scope" value="Bacteria"/>
</dbReference>
<name>H8MX57_CORCM</name>
<gene>
    <name evidence="2" type="ordered locus">COCOR_02849</name>
</gene>
<feature type="compositionally biased region" description="Basic and acidic residues" evidence="1">
    <location>
        <begin position="316"/>
        <end position="330"/>
    </location>
</feature>
<dbReference type="Proteomes" id="UP000007587">
    <property type="component" value="Chromosome"/>
</dbReference>
<dbReference type="AlphaFoldDB" id="H8MX57"/>
<reference evidence="3" key="2">
    <citation type="submission" date="2012-03" db="EMBL/GenBank/DDBJ databases">
        <title>Genome sequence of the fruiting myxobacterium Corallococcus coralloides DSM 2259.</title>
        <authorList>
            <person name="Huntley S."/>
            <person name="Zhang Y."/>
            <person name="Treuner-Lange A."/>
            <person name="Sensen C.W."/>
            <person name="Sogaard-Andersen L."/>
        </authorList>
    </citation>
    <scope>NUCLEOTIDE SEQUENCE [LARGE SCALE GENOMIC DNA]</scope>
    <source>
        <strain evidence="3">ATCC 25202 / DSM 2259 / NBRC 100086 / M2</strain>
    </source>
</reference>
<feature type="region of interest" description="Disordered" evidence="1">
    <location>
        <begin position="286"/>
        <end position="405"/>
    </location>
</feature>
<dbReference type="KEGG" id="ccx:COCOR_02849"/>
<sequence length="659" mass="71787">MTERAEGHRTVLGQLRGAELDPLSAKLRLEALLSGAHFSPVGLPPSATICIRRLMDPKPGVLPVRQFALRPPQVWDEALSSVLQARLAQAMRPVHGPVPTSAEAVLFADPAELLACLASDVSQGTAATHWWWRGLFPGEDLARTVVAEWMRQPEYVPATLELGTRRGESQPVLELFTEDEARTLLTRVVQVHGLPGPLVAQAVFKAPVAGGDMTSSSSPSPAQERAVTGTAAAFAPWEPWAPEVRMLGLGRQRQTLLGVALMLRRAPTEVRRPSFVAKVMDWRDVSPRTGVHPLPRPPTRSVPSTSEHPAAQAPISDRRPTARRDRDAHAETGLLDIRSGQTQEPPAVPPAPHAARPPAPGPATAPGLAPTTSLPPEPRASTTSRRSAPAPAQLPSSTFPHPPGRGWGLPISTQLGGVFYLVNLSLFLELYGDFTQPARPGLPLSVWDFVALLGRRLLTDPMPTDPVWSVLARLSSREPGEAPSHAFEPPDTWRIPAGWLSAFRPQEATEWTWGLEGGRLRVRHSEGFLVLDVPCEGEDAEAQVQRETAAYSQVAAFTLARTGFPLPVVPEAQHLEQWLGWLEPYVRARLARALGLVPDDAEELERTLLLHEARLHVTESHVDVVFALSQLPLAVRIAGLDRNIGWIPAAGRHLFFHFE</sequence>
<evidence type="ECO:0000313" key="2">
    <source>
        <dbReference type="EMBL" id="AFE04865.1"/>
    </source>
</evidence>
<protein>
    <submittedName>
        <fullName evidence="2">Uncharacterized protein</fullName>
    </submittedName>
</protein>
<keyword evidence="3" id="KW-1185">Reference proteome</keyword>
<dbReference type="HOGENOM" id="CLU_410954_0_0_7"/>
<dbReference type="STRING" id="1144275.COCOR_02849"/>